<dbReference type="SUPFAM" id="SSF51126">
    <property type="entry name" value="Pectin lyase-like"/>
    <property type="match status" value="1"/>
</dbReference>
<dbReference type="InterPro" id="IPR011050">
    <property type="entry name" value="Pectin_lyase_fold/virulence"/>
</dbReference>
<dbReference type="EMBL" id="BARW01041340">
    <property type="protein sequence ID" value="GAJ23859.1"/>
    <property type="molecule type" value="Genomic_DNA"/>
</dbReference>
<proteinExistence type="predicted"/>
<protein>
    <recommendedName>
        <fullName evidence="2">Right handed beta helix domain-containing protein</fullName>
    </recommendedName>
</protein>
<comment type="caution">
    <text evidence="1">The sequence shown here is derived from an EMBL/GenBank/DDBJ whole genome shotgun (WGS) entry which is preliminary data.</text>
</comment>
<feature type="non-terminal residue" evidence="1">
    <location>
        <position position="1"/>
    </location>
</feature>
<organism evidence="1">
    <name type="scientific">marine sediment metagenome</name>
    <dbReference type="NCBI Taxonomy" id="412755"/>
    <lineage>
        <taxon>unclassified sequences</taxon>
        <taxon>metagenomes</taxon>
        <taxon>ecological metagenomes</taxon>
    </lineage>
</organism>
<evidence type="ECO:0000313" key="1">
    <source>
        <dbReference type="EMBL" id="GAJ23859.1"/>
    </source>
</evidence>
<feature type="non-terminal residue" evidence="1">
    <location>
        <position position="100"/>
    </location>
</feature>
<sequence>LLFFSNIASAINIDNCSNLNQAGGQYYLTANIFNSSNKKCMNITADNVLLDCQGYTIDGIDTSQTPGVYANQSNTTVRNCVVTDWGYGIYYSGCFDNPAA</sequence>
<evidence type="ECO:0008006" key="2">
    <source>
        <dbReference type="Google" id="ProtNLM"/>
    </source>
</evidence>
<accession>X1V2E3</accession>
<gene>
    <name evidence="1" type="ORF">S12H4_61965</name>
</gene>
<name>X1V2E3_9ZZZZ</name>
<reference evidence="1" key="1">
    <citation type="journal article" date="2014" name="Front. Microbiol.">
        <title>High frequency of phylogenetically diverse reductive dehalogenase-homologous genes in deep subseafloor sedimentary metagenomes.</title>
        <authorList>
            <person name="Kawai M."/>
            <person name="Futagami T."/>
            <person name="Toyoda A."/>
            <person name="Takaki Y."/>
            <person name="Nishi S."/>
            <person name="Hori S."/>
            <person name="Arai W."/>
            <person name="Tsubouchi T."/>
            <person name="Morono Y."/>
            <person name="Uchiyama I."/>
            <person name="Ito T."/>
            <person name="Fujiyama A."/>
            <person name="Inagaki F."/>
            <person name="Takami H."/>
        </authorList>
    </citation>
    <scope>NUCLEOTIDE SEQUENCE</scope>
    <source>
        <strain evidence="1">Expedition CK06-06</strain>
    </source>
</reference>
<dbReference type="AlphaFoldDB" id="X1V2E3"/>